<dbReference type="InterPro" id="IPR029026">
    <property type="entry name" value="tRNA_m1G_MTases_N"/>
</dbReference>
<evidence type="ECO:0000256" key="14">
    <source>
        <dbReference type="ARBA" id="ARBA00047783"/>
    </source>
</evidence>
<evidence type="ECO:0000256" key="11">
    <source>
        <dbReference type="ARBA" id="ARBA00022694"/>
    </source>
</evidence>
<name>A0A7V3YFT2_9BACT</name>
<proteinExistence type="inferred from homology"/>
<dbReference type="InterPro" id="IPR029028">
    <property type="entry name" value="Alpha/beta_knot_MTases"/>
</dbReference>
<protein>
    <recommendedName>
        <fullName evidence="6 15">tRNA (guanine-N(1)-)-methyltransferase</fullName>
        <ecNumber evidence="5 15">2.1.1.228</ecNumber>
    </recommendedName>
    <alternativeName>
        <fullName evidence="12 15">M1G-methyltransferase</fullName>
    </alternativeName>
    <alternativeName>
        <fullName evidence="13 15">tRNA [GM37] methyltransferase</fullName>
    </alternativeName>
</protein>
<comment type="subcellular location">
    <subcellularLocation>
        <location evidence="2 15 17">Cytoplasm</location>
    </subcellularLocation>
</comment>
<evidence type="ECO:0000256" key="8">
    <source>
        <dbReference type="ARBA" id="ARBA00022603"/>
    </source>
</evidence>
<evidence type="ECO:0000256" key="13">
    <source>
        <dbReference type="ARBA" id="ARBA00033392"/>
    </source>
</evidence>
<dbReference type="InterPro" id="IPR023148">
    <property type="entry name" value="tRNA_m1G_MeTrfase_C_sf"/>
</dbReference>
<evidence type="ECO:0000313" key="19">
    <source>
        <dbReference type="EMBL" id="HGI30031.1"/>
    </source>
</evidence>
<evidence type="ECO:0000256" key="16">
    <source>
        <dbReference type="PIRSR" id="PIRSR000386-1"/>
    </source>
</evidence>
<evidence type="ECO:0000256" key="1">
    <source>
        <dbReference type="ARBA" id="ARBA00002634"/>
    </source>
</evidence>
<evidence type="ECO:0000256" key="4">
    <source>
        <dbReference type="ARBA" id="ARBA00011738"/>
    </source>
</evidence>
<evidence type="ECO:0000256" key="10">
    <source>
        <dbReference type="ARBA" id="ARBA00022691"/>
    </source>
</evidence>
<sequence length="242" mass="27311">MKLRIDIVTLFPEAIRPYLAASILGKAQEKGLVFIKVHNLRSFSRDRYRTVDDYPFGGGPGMVLKPEPLVRAVRFINEYTQSQPLVIVTSPQGELFTQSIARELATKSHLLILCGRYQGIDERVIEITGAREISIGDYVLSGGELPALVIVEAVVRLIPGVLGDEESLRYDSFSEWVFGPPQYTRPRVFCGLEVPEVLLSGNHALIEKWRKEKALEKARKVRPDLFQRLALRPPCERERGVV</sequence>
<feature type="binding site" evidence="15 16">
    <location>
        <position position="115"/>
    </location>
    <ligand>
        <name>S-adenosyl-L-methionine</name>
        <dbReference type="ChEBI" id="CHEBI:59789"/>
    </ligand>
</feature>
<dbReference type="EMBL" id="DTFV01000033">
    <property type="protein sequence ID" value="HGI30031.1"/>
    <property type="molecule type" value="Genomic_DNA"/>
</dbReference>
<dbReference type="CDD" id="cd18080">
    <property type="entry name" value="TrmD-like"/>
    <property type="match status" value="1"/>
</dbReference>
<dbReference type="NCBIfam" id="TIGR00088">
    <property type="entry name" value="trmD"/>
    <property type="match status" value="1"/>
</dbReference>
<comment type="subunit">
    <text evidence="4 15 17">Homodimer.</text>
</comment>
<dbReference type="HAMAP" id="MF_00605">
    <property type="entry name" value="TrmD"/>
    <property type="match status" value="1"/>
</dbReference>
<comment type="caution">
    <text evidence="19">The sequence shown here is derived from an EMBL/GenBank/DDBJ whole genome shotgun (WGS) entry which is preliminary data.</text>
</comment>
<dbReference type="GO" id="GO:0002939">
    <property type="term" value="P:tRNA N1-guanine methylation"/>
    <property type="evidence" value="ECO:0007669"/>
    <property type="project" value="TreeGrafter"/>
</dbReference>
<evidence type="ECO:0000256" key="3">
    <source>
        <dbReference type="ARBA" id="ARBA00007630"/>
    </source>
</evidence>
<dbReference type="Gene3D" id="3.40.1280.10">
    <property type="match status" value="1"/>
</dbReference>
<dbReference type="AlphaFoldDB" id="A0A7V3YFT2"/>
<dbReference type="InterPro" id="IPR002649">
    <property type="entry name" value="tRNA_m1G_MeTrfase_TrmD"/>
</dbReference>
<gene>
    <name evidence="15 19" type="primary">trmD</name>
    <name evidence="19" type="ORF">ENV30_01770</name>
</gene>
<dbReference type="NCBIfam" id="NF000648">
    <property type="entry name" value="PRK00026.1"/>
    <property type="match status" value="1"/>
</dbReference>
<organism evidence="19">
    <name type="scientific">Candidatus Caldatribacterium californiense</name>
    <dbReference type="NCBI Taxonomy" id="1454726"/>
    <lineage>
        <taxon>Bacteria</taxon>
        <taxon>Pseudomonadati</taxon>
        <taxon>Atribacterota</taxon>
        <taxon>Atribacteria</taxon>
        <taxon>Atribacterales</taxon>
        <taxon>Candidatus Caldatribacteriaceae</taxon>
        <taxon>Candidatus Caldatribacterium</taxon>
    </lineage>
</organism>
<reference evidence="19" key="1">
    <citation type="journal article" date="2020" name="mSystems">
        <title>Genome- and Community-Level Interaction Insights into Carbon Utilization and Element Cycling Functions of Hydrothermarchaeota in Hydrothermal Sediment.</title>
        <authorList>
            <person name="Zhou Z."/>
            <person name="Liu Y."/>
            <person name="Xu W."/>
            <person name="Pan J."/>
            <person name="Luo Z.H."/>
            <person name="Li M."/>
        </authorList>
    </citation>
    <scope>NUCLEOTIDE SEQUENCE [LARGE SCALE GENOMIC DNA]</scope>
    <source>
        <strain evidence="19">SpSt-747</strain>
    </source>
</reference>
<evidence type="ECO:0000256" key="15">
    <source>
        <dbReference type="HAMAP-Rule" id="MF_00605"/>
    </source>
</evidence>
<evidence type="ECO:0000256" key="9">
    <source>
        <dbReference type="ARBA" id="ARBA00022679"/>
    </source>
</evidence>
<keyword evidence="7 15" id="KW-0963">Cytoplasm</keyword>
<evidence type="ECO:0000259" key="18">
    <source>
        <dbReference type="Pfam" id="PF01746"/>
    </source>
</evidence>
<dbReference type="EC" id="2.1.1.228" evidence="5 15"/>
<evidence type="ECO:0000256" key="6">
    <source>
        <dbReference type="ARBA" id="ARBA00014679"/>
    </source>
</evidence>
<dbReference type="GO" id="GO:0005829">
    <property type="term" value="C:cytosol"/>
    <property type="evidence" value="ECO:0007669"/>
    <property type="project" value="TreeGrafter"/>
</dbReference>
<dbReference type="SUPFAM" id="SSF75217">
    <property type="entry name" value="alpha/beta knot"/>
    <property type="match status" value="1"/>
</dbReference>
<feature type="binding site" evidence="15 16">
    <location>
        <begin position="135"/>
        <end position="140"/>
    </location>
    <ligand>
        <name>S-adenosyl-L-methionine</name>
        <dbReference type="ChEBI" id="CHEBI:59789"/>
    </ligand>
</feature>
<dbReference type="Pfam" id="PF01746">
    <property type="entry name" value="tRNA_m1G_MT"/>
    <property type="match status" value="1"/>
</dbReference>
<evidence type="ECO:0000256" key="5">
    <source>
        <dbReference type="ARBA" id="ARBA00012807"/>
    </source>
</evidence>
<dbReference type="GO" id="GO:0052906">
    <property type="term" value="F:tRNA (guanine(37)-N1)-methyltransferase activity"/>
    <property type="evidence" value="ECO:0007669"/>
    <property type="project" value="UniProtKB-UniRule"/>
</dbReference>
<evidence type="ECO:0000256" key="17">
    <source>
        <dbReference type="RuleBase" id="RU003464"/>
    </source>
</evidence>
<accession>A0A7V3YFT2</accession>
<dbReference type="PANTHER" id="PTHR46417">
    <property type="entry name" value="TRNA (GUANINE-N(1)-)-METHYLTRANSFERASE"/>
    <property type="match status" value="1"/>
</dbReference>
<dbReference type="Gene3D" id="1.10.1270.20">
    <property type="entry name" value="tRNA(m1g37)methyltransferase, domain 2"/>
    <property type="match status" value="1"/>
</dbReference>
<dbReference type="PANTHER" id="PTHR46417:SF1">
    <property type="entry name" value="TRNA (GUANINE-N(1)-)-METHYLTRANSFERASE"/>
    <property type="match status" value="1"/>
</dbReference>
<keyword evidence="9 15" id="KW-0808">Transferase</keyword>
<comment type="catalytic activity">
    <reaction evidence="14 15 17">
        <text>guanosine(37) in tRNA + S-adenosyl-L-methionine = N(1)-methylguanosine(37) in tRNA + S-adenosyl-L-homocysteine + H(+)</text>
        <dbReference type="Rhea" id="RHEA:36899"/>
        <dbReference type="Rhea" id="RHEA-COMP:10145"/>
        <dbReference type="Rhea" id="RHEA-COMP:10147"/>
        <dbReference type="ChEBI" id="CHEBI:15378"/>
        <dbReference type="ChEBI" id="CHEBI:57856"/>
        <dbReference type="ChEBI" id="CHEBI:59789"/>
        <dbReference type="ChEBI" id="CHEBI:73542"/>
        <dbReference type="ChEBI" id="CHEBI:74269"/>
        <dbReference type="EC" id="2.1.1.228"/>
    </reaction>
</comment>
<comment type="function">
    <text evidence="1 15 17">Specifically methylates guanosine-37 in various tRNAs.</text>
</comment>
<evidence type="ECO:0000256" key="12">
    <source>
        <dbReference type="ARBA" id="ARBA00029736"/>
    </source>
</evidence>
<comment type="similarity">
    <text evidence="3 15 17">Belongs to the RNA methyltransferase TrmD family.</text>
</comment>
<feature type="domain" description="tRNA methyltransferase TRMD/TRM10-type" evidence="18">
    <location>
        <begin position="3"/>
        <end position="227"/>
    </location>
</feature>
<dbReference type="InterPro" id="IPR016009">
    <property type="entry name" value="tRNA_MeTrfase_TRMD/TRM10"/>
</dbReference>
<keyword evidence="8 15" id="KW-0489">Methyltransferase</keyword>
<keyword evidence="10 15" id="KW-0949">S-adenosyl-L-methionine</keyword>
<keyword evidence="11 15" id="KW-0819">tRNA processing</keyword>
<dbReference type="FunFam" id="3.40.1280.10:FF:000001">
    <property type="entry name" value="tRNA (guanine-N(1)-)-methyltransferase"/>
    <property type="match status" value="1"/>
</dbReference>
<dbReference type="PIRSF" id="PIRSF000386">
    <property type="entry name" value="tRNA_mtase"/>
    <property type="match status" value="1"/>
</dbReference>
<evidence type="ECO:0000256" key="7">
    <source>
        <dbReference type="ARBA" id="ARBA00022490"/>
    </source>
</evidence>
<evidence type="ECO:0000256" key="2">
    <source>
        <dbReference type="ARBA" id="ARBA00004496"/>
    </source>
</evidence>